<evidence type="ECO:0000313" key="2">
    <source>
        <dbReference type="EMBL" id="OGY43358.1"/>
    </source>
</evidence>
<dbReference type="InterPro" id="IPR015797">
    <property type="entry name" value="NUDIX_hydrolase-like_dom_sf"/>
</dbReference>
<accession>A0A1G1XTJ6</accession>
<evidence type="ECO:0000259" key="1">
    <source>
        <dbReference type="PROSITE" id="PS51462"/>
    </source>
</evidence>
<proteinExistence type="predicted"/>
<dbReference type="AlphaFoldDB" id="A0A1G1XTJ6"/>
<reference evidence="2 3" key="1">
    <citation type="journal article" date="2016" name="Nat. Commun.">
        <title>Thousands of microbial genomes shed light on interconnected biogeochemical processes in an aquifer system.</title>
        <authorList>
            <person name="Anantharaman K."/>
            <person name="Brown C.T."/>
            <person name="Hug L.A."/>
            <person name="Sharon I."/>
            <person name="Castelle C.J."/>
            <person name="Probst A.J."/>
            <person name="Thomas B.C."/>
            <person name="Singh A."/>
            <person name="Wilkins M.J."/>
            <person name="Karaoz U."/>
            <person name="Brodie E.L."/>
            <person name="Williams K.H."/>
            <person name="Hubbard S.S."/>
            <person name="Banfield J.F."/>
        </authorList>
    </citation>
    <scope>NUCLEOTIDE SEQUENCE [LARGE SCALE GENOMIC DNA]</scope>
</reference>
<dbReference type="Gene3D" id="3.90.79.10">
    <property type="entry name" value="Nucleoside Triphosphate Pyrophosphohydrolase"/>
    <property type="match status" value="1"/>
</dbReference>
<dbReference type="EMBL" id="MHIC01000049">
    <property type="protein sequence ID" value="OGY43358.1"/>
    <property type="molecule type" value="Genomic_DNA"/>
</dbReference>
<name>A0A1G1XTJ6_9BACT</name>
<dbReference type="STRING" id="1797533.A2731_00680"/>
<dbReference type="PROSITE" id="PS51462">
    <property type="entry name" value="NUDIX"/>
    <property type="match status" value="1"/>
</dbReference>
<gene>
    <name evidence="2" type="ORF">A2731_00680</name>
</gene>
<protein>
    <recommendedName>
        <fullName evidence="1">Nudix hydrolase domain-containing protein</fullName>
    </recommendedName>
</protein>
<dbReference type="SUPFAM" id="SSF55811">
    <property type="entry name" value="Nudix"/>
    <property type="match status" value="1"/>
</dbReference>
<comment type="caution">
    <text evidence="2">The sequence shown here is derived from an EMBL/GenBank/DDBJ whole genome shotgun (WGS) entry which is preliminary data.</text>
</comment>
<dbReference type="PANTHER" id="PTHR43736:SF1">
    <property type="entry name" value="DIHYDRONEOPTERIN TRIPHOSPHATE DIPHOSPHATASE"/>
    <property type="match status" value="1"/>
</dbReference>
<sequence length="138" mass="16195">MEPKLFVATKAFIVYNNKVLILRESIKYQEGTNHGKYDVVGGRVKPGQRFDESLLREIKEETGLAVKISQPFFANEWRPVVKSEQWQIIGVFFKCIADSDQVILSQDHDDYIWIDPKDYRDYNLIENLYPAFEAYLNQ</sequence>
<evidence type="ECO:0000313" key="3">
    <source>
        <dbReference type="Proteomes" id="UP000176241"/>
    </source>
</evidence>
<dbReference type="InterPro" id="IPR000086">
    <property type="entry name" value="NUDIX_hydrolase_dom"/>
</dbReference>
<organism evidence="2 3">
    <name type="scientific">Candidatus Buchananbacteria bacterium RIFCSPHIGHO2_01_FULL_39_8</name>
    <dbReference type="NCBI Taxonomy" id="1797533"/>
    <lineage>
        <taxon>Bacteria</taxon>
        <taxon>Candidatus Buchananiibacteriota</taxon>
    </lineage>
</organism>
<dbReference type="PANTHER" id="PTHR43736">
    <property type="entry name" value="ADP-RIBOSE PYROPHOSPHATASE"/>
    <property type="match status" value="1"/>
</dbReference>
<dbReference type="Pfam" id="PF00293">
    <property type="entry name" value="NUDIX"/>
    <property type="match status" value="1"/>
</dbReference>
<feature type="domain" description="Nudix hydrolase" evidence="1">
    <location>
        <begin position="4"/>
        <end position="138"/>
    </location>
</feature>
<dbReference type="Proteomes" id="UP000176241">
    <property type="component" value="Unassembled WGS sequence"/>
</dbReference>